<organism evidence="1 2">
    <name type="scientific">Saccharopolyspora cebuensis</name>
    <dbReference type="NCBI Taxonomy" id="418759"/>
    <lineage>
        <taxon>Bacteria</taxon>
        <taxon>Bacillati</taxon>
        <taxon>Actinomycetota</taxon>
        <taxon>Actinomycetes</taxon>
        <taxon>Pseudonocardiales</taxon>
        <taxon>Pseudonocardiaceae</taxon>
        <taxon>Saccharopolyspora</taxon>
    </lineage>
</organism>
<evidence type="ECO:0000313" key="2">
    <source>
        <dbReference type="Proteomes" id="UP001564626"/>
    </source>
</evidence>
<dbReference type="GO" id="GO:0032259">
    <property type="term" value="P:methylation"/>
    <property type="evidence" value="ECO:0007669"/>
    <property type="project" value="UniProtKB-KW"/>
</dbReference>
<keyword evidence="2" id="KW-1185">Reference proteome</keyword>
<comment type="caution">
    <text evidence="1">The sequence shown here is derived from an EMBL/GenBank/DDBJ whole genome shotgun (WGS) entry which is preliminary data.</text>
</comment>
<accession>A0ABV4CDU0</accession>
<dbReference type="Gene3D" id="1.10.287.540">
    <property type="entry name" value="Helix hairpin bin"/>
    <property type="match status" value="1"/>
</dbReference>
<dbReference type="Proteomes" id="UP001564626">
    <property type="component" value="Unassembled WGS sequence"/>
</dbReference>
<protein>
    <submittedName>
        <fullName evidence="1">rRNA methyltransferase</fullName>
    </submittedName>
</protein>
<proteinExistence type="predicted"/>
<dbReference type="InterPro" id="IPR029063">
    <property type="entry name" value="SAM-dependent_MTases_sf"/>
</dbReference>
<reference evidence="1 2" key="1">
    <citation type="submission" date="2024-08" db="EMBL/GenBank/DDBJ databases">
        <title>Genome mining of Saccharopolyspora cebuensis PGLac3 from Nigerian medicinal plant.</title>
        <authorList>
            <person name="Ezeobiora C.E."/>
            <person name="Igbokwe N.H."/>
            <person name="Amin D.H."/>
            <person name="Mendie U.E."/>
        </authorList>
    </citation>
    <scope>NUCLEOTIDE SEQUENCE [LARGE SCALE GENOMIC DNA]</scope>
    <source>
        <strain evidence="1 2">PGLac3</strain>
    </source>
</reference>
<sequence>MYRYATDRQDHGDLAGGKVLRSAPGMPGFPVRLADEVFQRAAALHGADRPPVVWDPCCGSGHLLTALGLLHPDRIAAVLAGDIDEAALSLARRNLALLTADGLRERRDELAGLHRAHGKDSHREAVAAADRLAARVRGIGSAVRRADVFDPAELRPAVAGHRPDLVITDVPYGELTRWRGAPAEPVAALVRSVAAVLAEDAVIAVSCRARRVPLGGLPAVGSLKVGHRAVAFLRAGQVRRQT</sequence>
<dbReference type="RefSeq" id="WP_345364849.1">
    <property type="nucleotide sequence ID" value="NZ_BAABII010000012.1"/>
</dbReference>
<dbReference type="EMBL" id="JBGEHV010000009">
    <property type="protein sequence ID" value="MEY8039274.1"/>
    <property type="molecule type" value="Genomic_DNA"/>
</dbReference>
<dbReference type="Pfam" id="PF11599">
    <property type="entry name" value="AviRa"/>
    <property type="match status" value="1"/>
</dbReference>
<evidence type="ECO:0000313" key="1">
    <source>
        <dbReference type="EMBL" id="MEY8039274.1"/>
    </source>
</evidence>
<keyword evidence="1" id="KW-0808">Transferase</keyword>
<dbReference type="SUPFAM" id="SSF53335">
    <property type="entry name" value="S-adenosyl-L-methionine-dependent methyltransferases"/>
    <property type="match status" value="1"/>
</dbReference>
<dbReference type="InterPro" id="IPR024268">
    <property type="entry name" value="AviRa"/>
</dbReference>
<dbReference type="Gene3D" id="3.40.50.150">
    <property type="entry name" value="Vaccinia Virus protein VP39"/>
    <property type="match status" value="1"/>
</dbReference>
<keyword evidence="1" id="KW-0489">Methyltransferase</keyword>
<dbReference type="CDD" id="cd02440">
    <property type="entry name" value="AdoMet_MTases"/>
    <property type="match status" value="1"/>
</dbReference>
<gene>
    <name evidence="1" type="ORF">AB8O55_07680</name>
</gene>
<name>A0ABV4CDU0_9PSEU</name>
<dbReference type="GO" id="GO:0008168">
    <property type="term" value="F:methyltransferase activity"/>
    <property type="evidence" value="ECO:0007669"/>
    <property type="project" value="UniProtKB-KW"/>
</dbReference>